<dbReference type="AlphaFoldDB" id="A0A6C0FXN6"/>
<evidence type="ECO:0000313" key="2">
    <source>
        <dbReference type="EMBL" id="QHT61848.1"/>
    </source>
</evidence>
<dbReference type="RefSeq" id="WP_162358285.1">
    <property type="nucleotide sequence ID" value="NZ_CP048209.1"/>
</dbReference>
<dbReference type="EMBL" id="CP048209">
    <property type="protein sequence ID" value="QHT61848.1"/>
    <property type="molecule type" value="Genomic_DNA"/>
</dbReference>
<reference evidence="2 3" key="1">
    <citation type="submission" date="2020-01" db="EMBL/GenBank/DDBJ databases">
        <title>Paenibacillus sp. nov., isolated from tomato rhizosphere.</title>
        <authorList>
            <person name="Weon H.-Y."/>
            <person name="Lee S.A."/>
        </authorList>
    </citation>
    <scope>NUCLEOTIDE SEQUENCE [LARGE SCALE GENOMIC DNA]</scope>
    <source>
        <strain evidence="2 3">12200R-189</strain>
    </source>
</reference>
<feature type="domain" description="Helicase XPB/Ssl2 N-terminal" evidence="1">
    <location>
        <begin position="403"/>
        <end position="478"/>
    </location>
</feature>
<sequence length="636" mass="69633">MNAGQMNAGQVNAGQANAHPMSAGQIAARLTAEQADRLRSHALWRECHPVTWPETLLDPGCTAAVWPLMAEEAALALELIAAAFGTSPFTEEQLLQAARPGIAGAALRLGLHRLGEAGIVFTVRRGWGEKLFVLPLDSLLPWHEAIRTARRGSDRRQQGLPPVEIDPRGIDAVEGDGYAPPFSLQLLHAMAHMADAGLKLTAKRVLTKKTIARGAGQLFVEDAALSALIQSPDASAGPNGMADAVYPPALLFVLETAFASGWLREANGSLVRDDAAWQGWLHASPAEREASLLRQVLAAACARHAAAAAGAAALCSLAPGVWYRAAEVEAAAAACRRLLAKPRPSMIDDWCRLFIQMGWLERGVDGTGSTVIRWLIEPAPFRRQAESPAGGDSGRFARSGVQLTPDGDLYVDEHCAYAVRWQLETAAERRRTDITTVYRIRPDSCKRAARAGHTRESLTAFLEELTQERLPDTVRAMIVLGMEGRSGENGGTRRDETSEAAAVPTCANTLFAQAEDGLYELIQERTTPRQLFAGIDDVPSMWLKQFRAYHLSTRRELMEQALRWRTAVKLNCAGAVTHFIPERIIDEDGGWAVSGYSRLRYDDDRHRFREEQLTQVKLYPAMWDEMMLLLPMPFGG</sequence>
<dbReference type="InterPro" id="IPR032830">
    <property type="entry name" value="XPB/Ssl2_N"/>
</dbReference>
<evidence type="ECO:0000313" key="3">
    <source>
        <dbReference type="Proteomes" id="UP000476064"/>
    </source>
</evidence>
<dbReference type="Pfam" id="PF13625">
    <property type="entry name" value="Helicase_C_3"/>
    <property type="match status" value="1"/>
</dbReference>
<dbReference type="Proteomes" id="UP000476064">
    <property type="component" value="Chromosome"/>
</dbReference>
<dbReference type="KEGG" id="plyc:GXP70_18925"/>
<evidence type="ECO:0000259" key="1">
    <source>
        <dbReference type="Pfam" id="PF13625"/>
    </source>
</evidence>
<gene>
    <name evidence="2" type="ORF">GXP70_18925</name>
</gene>
<organism evidence="2 3">
    <name type="scientific">Paenibacillus lycopersici</name>
    <dbReference type="NCBI Taxonomy" id="2704462"/>
    <lineage>
        <taxon>Bacteria</taxon>
        <taxon>Bacillati</taxon>
        <taxon>Bacillota</taxon>
        <taxon>Bacilli</taxon>
        <taxon>Bacillales</taxon>
        <taxon>Paenibacillaceae</taxon>
        <taxon>Paenibacillus</taxon>
    </lineage>
</organism>
<proteinExistence type="predicted"/>
<accession>A0A6C0FXN6</accession>
<keyword evidence="3" id="KW-1185">Reference proteome</keyword>
<protein>
    <recommendedName>
        <fullName evidence="1">Helicase XPB/Ssl2 N-terminal domain-containing protein</fullName>
    </recommendedName>
</protein>
<name>A0A6C0FXN6_9BACL</name>